<dbReference type="GO" id="GO:0047804">
    <property type="term" value="F:cysteine-S-conjugate beta-lyase activity"/>
    <property type="evidence" value="ECO:0007669"/>
    <property type="project" value="UniProtKB-ARBA"/>
</dbReference>
<dbReference type="EMBL" id="AP025226">
    <property type="protein sequence ID" value="BDB99599.1"/>
    <property type="molecule type" value="Genomic_DNA"/>
</dbReference>
<evidence type="ECO:0000256" key="1">
    <source>
        <dbReference type="ARBA" id="ARBA00001933"/>
    </source>
</evidence>
<dbReference type="PANTHER" id="PTHR11808:SF50">
    <property type="entry name" value="CYSTATHIONINE BETA-LYASE"/>
    <property type="match status" value="1"/>
</dbReference>
<dbReference type="GeneID" id="68867334"/>
<dbReference type="Pfam" id="PF01053">
    <property type="entry name" value="Cys_Met_Meta_PP"/>
    <property type="match status" value="1"/>
</dbReference>
<organism evidence="4 5">
    <name type="scientific">Saccharolobus caldissimus</name>
    <dbReference type="NCBI Taxonomy" id="1702097"/>
    <lineage>
        <taxon>Archaea</taxon>
        <taxon>Thermoproteota</taxon>
        <taxon>Thermoprotei</taxon>
        <taxon>Sulfolobales</taxon>
        <taxon>Sulfolobaceae</taxon>
        <taxon>Saccharolobus</taxon>
    </lineage>
</organism>
<dbReference type="GO" id="GO:0019346">
    <property type="term" value="P:transsulfuration"/>
    <property type="evidence" value="ECO:0007669"/>
    <property type="project" value="InterPro"/>
</dbReference>
<dbReference type="RefSeq" id="WP_229569982.1">
    <property type="nucleotide sequence ID" value="NZ_AP025226.1"/>
</dbReference>
<dbReference type="PANTHER" id="PTHR11808">
    <property type="entry name" value="TRANS-SULFURATION ENZYME FAMILY MEMBER"/>
    <property type="match status" value="1"/>
</dbReference>
<dbReference type="GO" id="GO:0030170">
    <property type="term" value="F:pyridoxal phosphate binding"/>
    <property type="evidence" value="ECO:0007669"/>
    <property type="project" value="InterPro"/>
</dbReference>
<evidence type="ECO:0000313" key="4">
    <source>
        <dbReference type="EMBL" id="BDB99599.1"/>
    </source>
</evidence>
<dbReference type="InterPro" id="IPR015421">
    <property type="entry name" value="PyrdxlP-dep_Trfase_major"/>
</dbReference>
<dbReference type="AlphaFoldDB" id="A0AAQ4CUW8"/>
<evidence type="ECO:0000313" key="5">
    <source>
        <dbReference type="Proteomes" id="UP001319921"/>
    </source>
</evidence>
<proteinExistence type="predicted"/>
<dbReference type="Proteomes" id="UP001319921">
    <property type="component" value="Chromosome"/>
</dbReference>
<accession>A0AAQ4CUW8</accession>
<evidence type="ECO:0000256" key="3">
    <source>
        <dbReference type="ARBA" id="ARBA00023239"/>
    </source>
</evidence>
<keyword evidence="3" id="KW-0456">Lyase</keyword>
<comment type="cofactor">
    <cofactor evidence="1">
        <name>pyridoxal 5'-phosphate</name>
        <dbReference type="ChEBI" id="CHEBI:597326"/>
    </cofactor>
</comment>
<dbReference type="GO" id="GO:0005737">
    <property type="term" value="C:cytoplasm"/>
    <property type="evidence" value="ECO:0007669"/>
    <property type="project" value="TreeGrafter"/>
</dbReference>
<dbReference type="Gene3D" id="3.90.1150.10">
    <property type="entry name" value="Aspartate Aminotransferase, domain 1"/>
    <property type="match status" value="1"/>
</dbReference>
<dbReference type="InterPro" id="IPR015422">
    <property type="entry name" value="PyrdxlP-dep_Trfase_small"/>
</dbReference>
<dbReference type="Gene3D" id="3.40.640.10">
    <property type="entry name" value="Type I PLP-dependent aspartate aminotransferase-like (Major domain)"/>
    <property type="match status" value="1"/>
</dbReference>
<reference evidence="4 5" key="1">
    <citation type="journal article" date="2022" name="Microbiol. Resour. Announc.">
        <title>Complete Genome Sequence of the Hyperthermophilic and Acidophilic Archaeon Saccharolobus caldissimus Strain HS-3T.</title>
        <authorList>
            <person name="Sakai H.D."/>
            <person name="Kurosawa N."/>
        </authorList>
    </citation>
    <scope>NUCLEOTIDE SEQUENCE [LARGE SCALE GENOMIC DNA]</scope>
    <source>
        <strain evidence="4 5">JCM32116</strain>
    </source>
</reference>
<keyword evidence="2" id="KW-0663">Pyridoxal phosphate</keyword>
<dbReference type="KEGG" id="scas:SACC_26160"/>
<protein>
    <recommendedName>
        <fullName evidence="6">Cystathionine gamma-synthase</fullName>
    </recommendedName>
</protein>
<gene>
    <name evidence="4" type="ORF">SACC_26160</name>
</gene>
<dbReference type="InterPro" id="IPR000277">
    <property type="entry name" value="Cys/Met-Metab_PyrdxlP-dep_enz"/>
</dbReference>
<evidence type="ECO:0008006" key="6">
    <source>
        <dbReference type="Google" id="ProtNLM"/>
    </source>
</evidence>
<keyword evidence="5" id="KW-1185">Reference proteome</keyword>
<sequence>MLSTLHSDVVIGLAGTNNEDINKRMYEERKTYGGIPDPLSAYLTIRGLKTLGLRMERHNRNAMELAKFLSQHKKVKKVYYPGLEDFEYYNIAKKVLRGFGGMLSFEPISDCSKKLIRSLNIAIPAPSLGGVETLVTLPRETSHASLSADELKRMRIPEGLVRVSVGIEDIEDLIEDFNNALSVC</sequence>
<dbReference type="InterPro" id="IPR015424">
    <property type="entry name" value="PyrdxlP-dep_Trfase"/>
</dbReference>
<evidence type="ECO:0000256" key="2">
    <source>
        <dbReference type="ARBA" id="ARBA00022898"/>
    </source>
</evidence>
<name>A0AAQ4CUW8_9CREN</name>
<dbReference type="SUPFAM" id="SSF53383">
    <property type="entry name" value="PLP-dependent transferases"/>
    <property type="match status" value="1"/>
</dbReference>